<dbReference type="AlphaFoldDB" id="A0A0L6CEX3"/>
<reference evidence="3" key="1">
    <citation type="submission" date="2015-03" db="EMBL/GenBank/DDBJ databases">
        <title>Luteipulveratus halotolerans sp. nov., a novel actinobacterium (Dermacoccaceae) from Sarawak, Malaysia.</title>
        <authorList>
            <person name="Juboi H."/>
            <person name="Basik A."/>
            <person name="Shamsul S.S."/>
            <person name="Arnold P."/>
            <person name="Schmitt E.K."/>
            <person name="Sanglier J.-J."/>
            <person name="Yeo T."/>
        </authorList>
    </citation>
    <scope>NUCLEOTIDE SEQUENCE [LARGE SCALE GENOMIC DNA]</scope>
    <source>
        <strain evidence="3">C296001</strain>
    </source>
</reference>
<comment type="caution">
    <text evidence="2">The sequence shown here is derived from an EMBL/GenBank/DDBJ whole genome shotgun (WGS) entry which is preliminary data.</text>
</comment>
<accession>A0A0L6CEX3</accession>
<evidence type="ECO:0000256" key="1">
    <source>
        <dbReference type="SAM" id="Phobius"/>
    </source>
</evidence>
<dbReference type="Proteomes" id="UP000037397">
    <property type="component" value="Unassembled WGS sequence"/>
</dbReference>
<dbReference type="EMBL" id="LAIR01000002">
    <property type="protein sequence ID" value="KNX36362.1"/>
    <property type="molecule type" value="Genomic_DNA"/>
</dbReference>
<dbReference type="PATRIC" id="fig|1631356.3.peg.562"/>
<feature type="transmembrane region" description="Helical" evidence="1">
    <location>
        <begin position="63"/>
        <end position="86"/>
    </location>
</feature>
<keyword evidence="3" id="KW-1185">Reference proteome</keyword>
<proteinExistence type="predicted"/>
<feature type="transmembrane region" description="Helical" evidence="1">
    <location>
        <begin position="242"/>
        <end position="258"/>
    </location>
</feature>
<feature type="transmembrane region" description="Helical" evidence="1">
    <location>
        <begin position="265"/>
        <end position="286"/>
    </location>
</feature>
<feature type="transmembrane region" description="Helical" evidence="1">
    <location>
        <begin position="195"/>
        <end position="212"/>
    </location>
</feature>
<evidence type="ECO:0000313" key="2">
    <source>
        <dbReference type="EMBL" id="KNX36362.1"/>
    </source>
</evidence>
<protein>
    <recommendedName>
        <fullName evidence="4">Glycosyltransferase RgtA/B/C/D-like domain-containing protein</fullName>
    </recommendedName>
</protein>
<evidence type="ECO:0000313" key="3">
    <source>
        <dbReference type="Proteomes" id="UP000037397"/>
    </source>
</evidence>
<feature type="transmembrane region" description="Helical" evidence="1">
    <location>
        <begin position="139"/>
        <end position="161"/>
    </location>
</feature>
<feature type="transmembrane region" description="Helical" evidence="1">
    <location>
        <begin position="451"/>
        <end position="468"/>
    </location>
</feature>
<dbReference type="STRING" id="1631356.VV01_03155"/>
<keyword evidence="1" id="KW-0812">Transmembrane</keyword>
<feature type="transmembrane region" description="Helical" evidence="1">
    <location>
        <begin position="474"/>
        <end position="492"/>
    </location>
</feature>
<feature type="transmembrane region" description="Helical" evidence="1">
    <location>
        <begin position="219"/>
        <end position="236"/>
    </location>
</feature>
<feature type="transmembrane region" description="Helical" evidence="1">
    <location>
        <begin position="427"/>
        <end position="444"/>
    </location>
</feature>
<keyword evidence="1" id="KW-1133">Transmembrane helix</keyword>
<evidence type="ECO:0008006" key="4">
    <source>
        <dbReference type="Google" id="ProtNLM"/>
    </source>
</evidence>
<name>A0A0L6CEX3_9MICO</name>
<keyword evidence="1" id="KW-0472">Membrane</keyword>
<gene>
    <name evidence="2" type="ORF">VV01_03155</name>
</gene>
<feature type="transmembrane region" description="Helical" evidence="1">
    <location>
        <begin position="31"/>
        <end position="51"/>
    </location>
</feature>
<organism evidence="2 3">
    <name type="scientific">Luteipulveratus halotolerans</name>
    <dbReference type="NCBI Taxonomy" id="1631356"/>
    <lineage>
        <taxon>Bacteria</taxon>
        <taxon>Bacillati</taxon>
        <taxon>Actinomycetota</taxon>
        <taxon>Actinomycetes</taxon>
        <taxon>Micrococcales</taxon>
        <taxon>Dermacoccaceae</taxon>
        <taxon>Luteipulveratus</taxon>
    </lineage>
</organism>
<feature type="transmembrane region" description="Helical" evidence="1">
    <location>
        <begin position="173"/>
        <end position="189"/>
    </location>
</feature>
<sequence>MQVVVGTTLVVVAAGALISPRMPWRSYDRGVVTLLTPVLVALALLVCWGVQRRPRAPSRRRELAVAAATTCLCTAVCGGFAIALTYRLSWDPLTVARASGYADPPPYLQAYFAQYPNNVPLLAIAQEVRRVAGALGTSYATTFILLNCVALAATLASVYAVGRVLRSHRAGMAALLGTAALVGLSPWLIAPYSDLLVVPCPIGGLALVLLAARAGRRSTAVVLTAAAMLLLTFGTLLKPTAAVMTVALAAVAVPAMLARTRRHRAVTTAVVAVVCGLALTGLSTAAHAASESASDLDGHGVHEVHAATPLTFLAGGLLTQHPWDGHERYGGYDRGWVQRLKGLDAAEMNDLSWELIDQTVQRRGITGMASFEWAKARWNWGDGMFFAWGEEMDPYGSLTAHTRLTPFVRSWNHPTGDLFAARTDLTTASWLALLLVTGGGLLVAPYRRPTLTMALAVLGIGLFTLLFQGRSRYLLPYVPVVVTLGALMLPELHARLRQLPSGLGRTRKATT</sequence>